<reference evidence="1 2" key="1">
    <citation type="journal article" date="2017" name="ISME J.">
        <title>Energy and carbon metabolisms in a deep terrestrial subsurface fluid microbial community.</title>
        <authorList>
            <person name="Momper L."/>
            <person name="Jungbluth S.P."/>
            <person name="Lee M.D."/>
            <person name="Amend J.P."/>
        </authorList>
    </citation>
    <scope>NUCLEOTIDE SEQUENCE [LARGE SCALE GENOMIC DNA]</scope>
    <source>
        <strain evidence="1">SURF_29</strain>
    </source>
</reference>
<dbReference type="SUPFAM" id="SSF88713">
    <property type="entry name" value="Glycoside hydrolase/deacetylase"/>
    <property type="match status" value="1"/>
</dbReference>
<sequence length="352" mass="40582">MIKLLLSFDHELSLGGTSCYKTNLFDPTDNIINLANDLNVPITLFTDILCAKRFKEWDKSKFFKPYVEQIAKALDSRHDVQLHVHPHWIDSEYRDGRFIPSRNYKLADFYDHPCPNNIQGIVKQGIDFLKEITAHHHGHLCIAYRAGGYNLSPQTQLIISALYNNGIRIDSSVTKGFYFKSEISEIDYRRMPDNANWFISKDGTLDQVAASGILEVPIACRPRGTMNNLPFLIKRVLFKHRAYNSCGKGIHGGHTSVLEKLKRLFPRSVWMLSFDNYTETVRDLMKTINIYINSHQEDNTIICSSISHPKSMGKYGLTLMRDFVNKIRQDYGDSIEFCTYQQIYHELNLSES</sequence>
<proteinExistence type="predicted"/>
<dbReference type="GO" id="GO:0005975">
    <property type="term" value="P:carbohydrate metabolic process"/>
    <property type="evidence" value="ECO:0007669"/>
    <property type="project" value="InterPro"/>
</dbReference>
<organism evidence="1 2">
    <name type="scientific">candidate division WS5 bacterium</name>
    <dbReference type="NCBI Taxonomy" id="2093353"/>
    <lineage>
        <taxon>Bacteria</taxon>
        <taxon>candidate division WS5</taxon>
    </lineage>
</organism>
<dbReference type="EMBL" id="QZJW01000037">
    <property type="protein sequence ID" value="RJO60856.1"/>
    <property type="molecule type" value="Genomic_DNA"/>
</dbReference>
<dbReference type="AlphaFoldDB" id="A0A419DCG3"/>
<dbReference type="Proteomes" id="UP000285655">
    <property type="component" value="Unassembled WGS sequence"/>
</dbReference>
<dbReference type="InterPro" id="IPR011330">
    <property type="entry name" value="Glyco_hydro/deAcase_b/a-brl"/>
</dbReference>
<name>A0A419DCG3_9BACT</name>
<accession>A0A419DCG3</accession>
<protein>
    <recommendedName>
        <fullName evidence="3">NodB homology domain-containing protein</fullName>
    </recommendedName>
</protein>
<gene>
    <name evidence="1" type="ORF">C4544_04235</name>
</gene>
<evidence type="ECO:0000313" key="2">
    <source>
        <dbReference type="Proteomes" id="UP000285655"/>
    </source>
</evidence>
<comment type="caution">
    <text evidence="1">The sequence shown here is derived from an EMBL/GenBank/DDBJ whole genome shotgun (WGS) entry which is preliminary data.</text>
</comment>
<evidence type="ECO:0008006" key="3">
    <source>
        <dbReference type="Google" id="ProtNLM"/>
    </source>
</evidence>
<dbReference type="Gene3D" id="3.20.20.370">
    <property type="entry name" value="Glycoside hydrolase/deacetylase"/>
    <property type="match status" value="1"/>
</dbReference>
<evidence type="ECO:0000313" key="1">
    <source>
        <dbReference type="EMBL" id="RJO60856.1"/>
    </source>
</evidence>